<evidence type="ECO:0000313" key="11">
    <source>
        <dbReference type="Proteomes" id="UP000314986"/>
    </source>
</evidence>
<dbReference type="PANTHER" id="PTHR15352:SF3">
    <property type="entry name" value="INOSITOL 1,4,5-TRIPHOSPHATE RECEPTOR ASSOCIATED 2"/>
    <property type="match status" value="1"/>
</dbReference>
<dbReference type="GO" id="GO:0005789">
    <property type="term" value="C:endoplasmic reticulum membrane"/>
    <property type="evidence" value="ECO:0007669"/>
    <property type="project" value="TreeGrafter"/>
</dbReference>
<keyword evidence="3" id="KW-0963">Cytoplasm</keyword>
<proteinExistence type="predicted"/>
<organism evidence="10 11">
    <name type="scientific">Callorhinchus milii</name>
    <name type="common">Ghost shark</name>
    <dbReference type="NCBI Taxonomy" id="7868"/>
    <lineage>
        <taxon>Eukaryota</taxon>
        <taxon>Metazoa</taxon>
        <taxon>Chordata</taxon>
        <taxon>Craniata</taxon>
        <taxon>Vertebrata</taxon>
        <taxon>Chondrichthyes</taxon>
        <taxon>Holocephali</taxon>
        <taxon>Chimaeriformes</taxon>
        <taxon>Callorhinchidae</taxon>
        <taxon>Callorhinchus</taxon>
    </lineage>
</organism>
<keyword evidence="7 9" id="KW-0472">Membrane</keyword>
<evidence type="ECO:0008006" key="12">
    <source>
        <dbReference type="Google" id="ProtNLM"/>
    </source>
</evidence>
<evidence type="ECO:0000256" key="7">
    <source>
        <dbReference type="ARBA" id="ARBA00023136"/>
    </source>
</evidence>
<evidence type="ECO:0000256" key="5">
    <source>
        <dbReference type="ARBA" id="ARBA00022989"/>
    </source>
</evidence>
<evidence type="ECO:0000256" key="3">
    <source>
        <dbReference type="ARBA" id="ARBA00022490"/>
    </source>
</evidence>
<reference evidence="10" key="4">
    <citation type="submission" date="2025-08" db="UniProtKB">
        <authorList>
            <consortium name="Ensembl"/>
        </authorList>
    </citation>
    <scope>IDENTIFICATION</scope>
</reference>
<dbReference type="Pfam" id="PF05781">
    <property type="entry name" value="MRVI1"/>
    <property type="match status" value="1"/>
</dbReference>
<reference evidence="11" key="1">
    <citation type="journal article" date="2006" name="Science">
        <title>Ancient noncoding elements conserved in the human genome.</title>
        <authorList>
            <person name="Venkatesh B."/>
            <person name="Kirkness E.F."/>
            <person name="Loh Y.H."/>
            <person name="Halpern A.L."/>
            <person name="Lee A.P."/>
            <person name="Johnson J."/>
            <person name="Dandona N."/>
            <person name="Viswanathan L.D."/>
            <person name="Tay A."/>
            <person name="Venter J.C."/>
            <person name="Strausberg R.L."/>
            <person name="Brenner S."/>
        </authorList>
    </citation>
    <scope>NUCLEOTIDE SEQUENCE [LARGE SCALE GENOMIC DNA]</scope>
</reference>
<dbReference type="Proteomes" id="UP000314986">
    <property type="component" value="Unassembled WGS sequence"/>
</dbReference>
<name>A0A4W3K6L4_CALMI</name>
<evidence type="ECO:0000313" key="10">
    <source>
        <dbReference type="Ensembl" id="ENSCMIP00000039905.1"/>
    </source>
</evidence>
<reference evidence="11" key="2">
    <citation type="journal article" date="2007" name="PLoS Biol.">
        <title>Survey sequencing and comparative analysis of the elephant shark (Callorhinchus milii) genome.</title>
        <authorList>
            <person name="Venkatesh B."/>
            <person name="Kirkness E.F."/>
            <person name="Loh Y.H."/>
            <person name="Halpern A.L."/>
            <person name="Lee A.P."/>
            <person name="Johnson J."/>
            <person name="Dandona N."/>
            <person name="Viswanathan L.D."/>
            <person name="Tay A."/>
            <person name="Venter J.C."/>
            <person name="Strausberg R.L."/>
            <person name="Brenner S."/>
        </authorList>
    </citation>
    <scope>NUCLEOTIDE SEQUENCE [LARGE SCALE GENOMIC DNA]</scope>
</reference>
<dbReference type="STRING" id="7868.ENSCMIP00000039905"/>
<feature type="transmembrane region" description="Helical" evidence="9">
    <location>
        <begin position="612"/>
        <end position="632"/>
    </location>
</feature>
<evidence type="ECO:0000256" key="1">
    <source>
        <dbReference type="ARBA" id="ARBA00004167"/>
    </source>
</evidence>
<feature type="region of interest" description="Disordered" evidence="8">
    <location>
        <begin position="189"/>
        <end position="211"/>
    </location>
</feature>
<protein>
    <recommendedName>
        <fullName evidence="12">Lymphoid-restricted membrane protein</fullName>
    </recommendedName>
</protein>
<reference evidence="10" key="5">
    <citation type="submission" date="2025-09" db="UniProtKB">
        <authorList>
            <consortium name="Ensembl"/>
        </authorList>
    </citation>
    <scope>IDENTIFICATION</scope>
</reference>
<dbReference type="Ensembl" id="ENSCMIT00000040476.1">
    <property type="protein sequence ID" value="ENSCMIP00000039905.1"/>
    <property type="gene ID" value="ENSCMIG00000016687.1"/>
</dbReference>
<evidence type="ECO:0000256" key="9">
    <source>
        <dbReference type="SAM" id="Phobius"/>
    </source>
</evidence>
<comment type="subcellular location">
    <subcellularLocation>
        <location evidence="2">Cytoplasm</location>
    </subcellularLocation>
    <subcellularLocation>
        <location evidence="1">Membrane</location>
        <topology evidence="1">Single-pass membrane protein</topology>
    </subcellularLocation>
</comment>
<keyword evidence="6" id="KW-0175">Coiled coil</keyword>
<feature type="region of interest" description="Disordered" evidence="8">
    <location>
        <begin position="547"/>
        <end position="582"/>
    </location>
</feature>
<dbReference type="InterPro" id="IPR008677">
    <property type="entry name" value="MRVI1"/>
</dbReference>
<evidence type="ECO:0000256" key="6">
    <source>
        <dbReference type="ARBA" id="ARBA00023054"/>
    </source>
</evidence>
<keyword evidence="5 9" id="KW-1133">Transmembrane helix</keyword>
<evidence type="ECO:0000256" key="8">
    <source>
        <dbReference type="SAM" id="MobiDB-lite"/>
    </source>
</evidence>
<feature type="compositionally biased region" description="Basic and acidic residues" evidence="8">
    <location>
        <begin position="252"/>
        <end position="262"/>
    </location>
</feature>
<dbReference type="PANTHER" id="PTHR15352">
    <property type="entry name" value="LYMPHOID-RESTRICTED MEMBRANE PROTEIN, JAW1"/>
    <property type="match status" value="1"/>
</dbReference>
<feature type="region of interest" description="Disordered" evidence="8">
    <location>
        <begin position="252"/>
        <end position="271"/>
    </location>
</feature>
<sequence length="673" mass="75308">MIDKEACLSAWKESEVVQQELKEAVTEKRNLRAINNALSDSTKTLKLTLNRQQKTIQSLKKLYKEESCALQRQRGICSKRLWSEGASQDVGRNCAYLFPSTHQGTICKLGALSCYTPLLDALTLELPNFYPCFCNGSCCAVNTLESYPKSDNVEWQNPEMSANEQFNKSGCEQYSVGVQTDIELSVSGTSETSLKQASAGQTMDSRYSPPSENLTAIQEISLHDSLETNRMLEDGSSLLVRAGQTLSEKVVRKNGAEEELSSKESPGTAGRRITFVEDNTQLSDKTKDLLKRTLWQKASATEQEVETEFLRFSLAFKCDKFTLEKRLRLDQRSKELAETNLKKEVENCQQMIKALYLLDQEEQSQEILEKLDKSLAVLGQAVTRVASRAEMLGAIHQEARVSKAVEVMIQHVENLKRMYTKEHTELEEMKLLIVQNQKITALYGENRDDLRNKKSSISGKGSMRRVSMPAIPKNTVGHLELKKLKDSEEFRRLSDGDKYNFCGNLKSNAGSWKHLGSKKNPAAPTLRPSRPSLQRFISYTWGNSEDLPENKGTCQGLEVDEEESKDQVDSPNSAEPGNKCPSAESRTFYDGISTHLIELGNTFLKNNQRLCFPLILVLALTFLASLVIGWTFRASADAATVGTNDGGTGDSWTSVQQFLWPYTGLQHNAQPPV</sequence>
<reference evidence="11" key="3">
    <citation type="journal article" date="2014" name="Nature">
        <title>Elephant shark genome provides unique insights into gnathostome evolution.</title>
        <authorList>
            <consortium name="International Elephant Shark Genome Sequencing Consortium"/>
            <person name="Venkatesh B."/>
            <person name="Lee A.P."/>
            <person name="Ravi V."/>
            <person name="Maurya A.K."/>
            <person name="Lian M.M."/>
            <person name="Swann J.B."/>
            <person name="Ohta Y."/>
            <person name="Flajnik M.F."/>
            <person name="Sutoh Y."/>
            <person name="Kasahara M."/>
            <person name="Hoon S."/>
            <person name="Gangu V."/>
            <person name="Roy S.W."/>
            <person name="Irimia M."/>
            <person name="Korzh V."/>
            <person name="Kondrychyn I."/>
            <person name="Lim Z.W."/>
            <person name="Tay B.H."/>
            <person name="Tohari S."/>
            <person name="Kong K.W."/>
            <person name="Ho S."/>
            <person name="Lorente-Galdos B."/>
            <person name="Quilez J."/>
            <person name="Marques-Bonet T."/>
            <person name="Raney B.J."/>
            <person name="Ingham P.W."/>
            <person name="Tay A."/>
            <person name="Hillier L.W."/>
            <person name="Minx P."/>
            <person name="Boehm T."/>
            <person name="Wilson R.K."/>
            <person name="Brenner S."/>
            <person name="Warren W.C."/>
        </authorList>
    </citation>
    <scope>NUCLEOTIDE SEQUENCE [LARGE SCALE GENOMIC DNA]</scope>
</reference>
<evidence type="ECO:0000256" key="4">
    <source>
        <dbReference type="ARBA" id="ARBA00022692"/>
    </source>
</evidence>
<accession>A0A4W3K6L4</accession>
<dbReference type="AlphaFoldDB" id="A0A4W3K6L4"/>
<keyword evidence="11" id="KW-1185">Reference proteome</keyword>
<evidence type="ECO:0000256" key="2">
    <source>
        <dbReference type="ARBA" id="ARBA00004496"/>
    </source>
</evidence>
<dbReference type="GeneTree" id="ENSGT00530000063722"/>
<keyword evidence="4 9" id="KW-0812">Transmembrane</keyword>
<dbReference type="InParanoid" id="A0A4W3K6L4"/>